<keyword evidence="1" id="KW-0812">Transmembrane</keyword>
<feature type="transmembrane region" description="Helical" evidence="1">
    <location>
        <begin position="109"/>
        <end position="131"/>
    </location>
</feature>
<sequence>MIQSPNRLLGLFGGIVFLLLGFLGFFVATPLPFASTQGATVIGLFAGNGFLALIHVLIGALMLLSALGAAGVSKVVNMLVGIGLFLLGVFGVFLVHTSANIIAENSATIVLHLLFGLALAVVGLASGRLMARPATA</sequence>
<dbReference type="Pfam" id="PF14325">
    <property type="entry name" value="DUF4383"/>
    <property type="match status" value="1"/>
</dbReference>
<proteinExistence type="predicted"/>
<gene>
    <name evidence="2" type="ORF">C8E83_3230</name>
</gene>
<comment type="caution">
    <text evidence="2">The sequence shown here is derived from an EMBL/GenBank/DDBJ whole genome shotgun (WGS) entry which is preliminary data.</text>
</comment>
<evidence type="ECO:0000256" key="1">
    <source>
        <dbReference type="SAM" id="Phobius"/>
    </source>
</evidence>
<feature type="transmembrane region" description="Helical" evidence="1">
    <location>
        <begin position="7"/>
        <end position="28"/>
    </location>
</feature>
<keyword evidence="1" id="KW-0472">Membrane</keyword>
<evidence type="ECO:0000313" key="3">
    <source>
        <dbReference type="Proteomes" id="UP000280008"/>
    </source>
</evidence>
<organism evidence="2 3">
    <name type="scientific">Frondihabitans australicus</name>
    <dbReference type="NCBI Taxonomy" id="386892"/>
    <lineage>
        <taxon>Bacteria</taxon>
        <taxon>Bacillati</taxon>
        <taxon>Actinomycetota</taxon>
        <taxon>Actinomycetes</taxon>
        <taxon>Micrococcales</taxon>
        <taxon>Microbacteriaceae</taxon>
        <taxon>Frondihabitans</taxon>
    </lineage>
</organism>
<feature type="transmembrane region" description="Helical" evidence="1">
    <location>
        <begin position="76"/>
        <end position="97"/>
    </location>
</feature>
<feature type="transmembrane region" description="Helical" evidence="1">
    <location>
        <begin position="40"/>
        <end position="64"/>
    </location>
</feature>
<keyword evidence="3" id="KW-1185">Reference proteome</keyword>
<name>A0A495ILM3_9MICO</name>
<dbReference type="AlphaFoldDB" id="A0A495ILM3"/>
<dbReference type="EMBL" id="RBKS01000001">
    <property type="protein sequence ID" value="RKR76066.1"/>
    <property type="molecule type" value="Genomic_DNA"/>
</dbReference>
<evidence type="ECO:0000313" key="2">
    <source>
        <dbReference type="EMBL" id="RKR76066.1"/>
    </source>
</evidence>
<accession>A0A495ILM3</accession>
<dbReference type="Proteomes" id="UP000280008">
    <property type="component" value="Unassembled WGS sequence"/>
</dbReference>
<protein>
    <submittedName>
        <fullName evidence="2">Uncharacterized protein DUF4383</fullName>
    </submittedName>
</protein>
<reference evidence="2 3" key="1">
    <citation type="submission" date="2018-10" db="EMBL/GenBank/DDBJ databases">
        <title>Sequencing the genomes of 1000 actinobacteria strains.</title>
        <authorList>
            <person name="Klenk H.-P."/>
        </authorList>
    </citation>
    <scope>NUCLEOTIDE SEQUENCE [LARGE SCALE GENOMIC DNA]</scope>
    <source>
        <strain evidence="2 3">DSM 17894</strain>
    </source>
</reference>
<dbReference type="RefSeq" id="WP_121370972.1">
    <property type="nucleotide sequence ID" value="NZ_RBKS01000001.1"/>
</dbReference>
<keyword evidence="1" id="KW-1133">Transmembrane helix</keyword>
<dbReference type="OrthoDB" id="572373at2"/>